<dbReference type="EMBL" id="BOMI01000050">
    <property type="protein sequence ID" value="GID74133.1"/>
    <property type="molecule type" value="Genomic_DNA"/>
</dbReference>
<proteinExistence type="predicted"/>
<feature type="compositionally biased region" description="Pro residues" evidence="1">
    <location>
        <begin position="152"/>
        <end position="163"/>
    </location>
</feature>
<keyword evidence="3" id="KW-1185">Reference proteome</keyword>
<evidence type="ECO:0000256" key="1">
    <source>
        <dbReference type="SAM" id="MobiDB-lite"/>
    </source>
</evidence>
<reference evidence="2 3" key="1">
    <citation type="submission" date="2021-01" db="EMBL/GenBank/DDBJ databases">
        <title>Whole genome shotgun sequence of Actinoplanes deccanensis NBRC 13994.</title>
        <authorList>
            <person name="Komaki H."/>
            <person name="Tamura T."/>
        </authorList>
    </citation>
    <scope>NUCLEOTIDE SEQUENCE [LARGE SCALE GENOMIC DNA]</scope>
    <source>
        <strain evidence="2 3">NBRC 13994</strain>
    </source>
</reference>
<dbReference type="Proteomes" id="UP000609879">
    <property type="component" value="Unassembled WGS sequence"/>
</dbReference>
<organism evidence="2 3">
    <name type="scientific">Paractinoplanes deccanensis</name>
    <dbReference type="NCBI Taxonomy" id="113561"/>
    <lineage>
        <taxon>Bacteria</taxon>
        <taxon>Bacillati</taxon>
        <taxon>Actinomycetota</taxon>
        <taxon>Actinomycetes</taxon>
        <taxon>Micromonosporales</taxon>
        <taxon>Micromonosporaceae</taxon>
        <taxon>Paractinoplanes</taxon>
    </lineage>
</organism>
<comment type="caution">
    <text evidence="2">The sequence shown here is derived from an EMBL/GenBank/DDBJ whole genome shotgun (WGS) entry which is preliminary data.</text>
</comment>
<evidence type="ECO:0000313" key="3">
    <source>
        <dbReference type="Proteomes" id="UP000609879"/>
    </source>
</evidence>
<feature type="compositionally biased region" description="Low complexity" evidence="1">
    <location>
        <begin position="137"/>
        <end position="151"/>
    </location>
</feature>
<protein>
    <submittedName>
        <fullName evidence="2">Uncharacterized protein</fullName>
    </submittedName>
</protein>
<gene>
    <name evidence="2" type="ORF">Ade02nite_27740</name>
</gene>
<sequence>MHLPPARIHGPASVPTGSPTGHRDICFRTPSPRVRRHTCPAGTATSHPSRLTLSYAPTRWPADNPPAGNCHLPPIHPPAPSLRPHPSTRLPLPYAPTHRLDGTCPQSYRRPVAVALASAYPLTRVALSAPVRPPRAPLAARTPGSATRTPGPTTPTPGPTTPTPCWPHPLTIWQFRQPPQLDNCIGATSSEQYRLPEIGMIQN</sequence>
<accession>A0ABQ3Y2D5</accession>
<feature type="region of interest" description="Disordered" evidence="1">
    <location>
        <begin position="1"/>
        <end position="51"/>
    </location>
</feature>
<name>A0ABQ3Y2D5_9ACTN</name>
<evidence type="ECO:0000313" key="2">
    <source>
        <dbReference type="EMBL" id="GID74133.1"/>
    </source>
</evidence>
<feature type="region of interest" description="Disordered" evidence="1">
    <location>
        <begin position="133"/>
        <end position="163"/>
    </location>
</feature>